<keyword evidence="1" id="KW-1133">Transmembrane helix</keyword>
<evidence type="ECO:0000259" key="3">
    <source>
        <dbReference type="PROSITE" id="PS51832"/>
    </source>
</evidence>
<name>A0A7G6E5Y4_THEFR</name>
<dbReference type="PROSITE" id="PS51831">
    <property type="entry name" value="HD"/>
    <property type="match status" value="1"/>
</dbReference>
<dbReference type="Pfam" id="PF13487">
    <property type="entry name" value="HD_5"/>
    <property type="match status" value="1"/>
</dbReference>
<feature type="domain" description="HD-GYP" evidence="3">
    <location>
        <begin position="74"/>
        <end position="284"/>
    </location>
</feature>
<feature type="domain" description="HD" evidence="2">
    <location>
        <begin position="127"/>
        <end position="233"/>
    </location>
</feature>
<protein>
    <submittedName>
        <fullName evidence="4">HD domain-containing protein</fullName>
    </submittedName>
</protein>
<dbReference type="InterPro" id="IPR006675">
    <property type="entry name" value="HDIG_dom"/>
</dbReference>
<reference evidence="4 5" key="1">
    <citation type="journal article" date="2019" name="Front. Microbiol.">
        <title>Thermoanaerosceptrum fracticalcis gen. nov. sp. nov., a Novel Fumarate-Fermenting Microorganism From a Deep Fractured Carbonate Aquifer of the US Great Basin.</title>
        <authorList>
            <person name="Hamilton-Brehm S.D."/>
            <person name="Stewart L.E."/>
            <person name="Zavarin M."/>
            <person name="Caldwell M."/>
            <person name="Lawson P.A."/>
            <person name="Onstott T.C."/>
            <person name="Grzymski J."/>
            <person name="Neveux I."/>
            <person name="Lollar B.S."/>
            <person name="Russell C.E."/>
            <person name="Moser D.P."/>
        </authorList>
    </citation>
    <scope>NUCLEOTIDE SEQUENCE [LARGE SCALE GENOMIC DNA]</scope>
    <source>
        <strain evidence="4 5">DRI-13</strain>
    </source>
</reference>
<dbReference type="KEGG" id="tfr:BR63_15075"/>
<evidence type="ECO:0000313" key="5">
    <source>
        <dbReference type="Proteomes" id="UP000515847"/>
    </source>
</evidence>
<dbReference type="RefSeq" id="WP_034423444.1">
    <property type="nucleotide sequence ID" value="NZ_CP045798.1"/>
</dbReference>
<dbReference type="OrthoDB" id="9798833at2"/>
<dbReference type="CDD" id="cd00077">
    <property type="entry name" value="HDc"/>
    <property type="match status" value="1"/>
</dbReference>
<dbReference type="PANTHER" id="PTHR43155">
    <property type="entry name" value="CYCLIC DI-GMP PHOSPHODIESTERASE PA4108-RELATED"/>
    <property type="match status" value="1"/>
</dbReference>
<proteinExistence type="predicted"/>
<dbReference type="InterPro" id="IPR003607">
    <property type="entry name" value="HD/PDEase_dom"/>
</dbReference>
<evidence type="ECO:0000256" key="1">
    <source>
        <dbReference type="SAM" id="Phobius"/>
    </source>
</evidence>
<dbReference type="SUPFAM" id="SSF109604">
    <property type="entry name" value="HD-domain/PDEase-like"/>
    <property type="match status" value="1"/>
</dbReference>
<dbReference type="Gene3D" id="1.10.3210.10">
    <property type="entry name" value="Hypothetical protein af1432"/>
    <property type="match status" value="1"/>
</dbReference>
<keyword evidence="1" id="KW-0812">Transmembrane</keyword>
<feature type="transmembrane region" description="Helical" evidence="1">
    <location>
        <begin position="126"/>
        <end position="147"/>
    </location>
</feature>
<organism evidence="4 5">
    <name type="scientific">Thermanaerosceptrum fracticalcis</name>
    <dbReference type="NCBI Taxonomy" id="1712410"/>
    <lineage>
        <taxon>Bacteria</taxon>
        <taxon>Bacillati</taxon>
        <taxon>Bacillota</taxon>
        <taxon>Clostridia</taxon>
        <taxon>Eubacteriales</taxon>
        <taxon>Peptococcaceae</taxon>
        <taxon>Thermanaerosceptrum</taxon>
    </lineage>
</organism>
<dbReference type="AlphaFoldDB" id="A0A7G6E5Y4"/>
<dbReference type="PANTHER" id="PTHR43155:SF2">
    <property type="entry name" value="CYCLIC DI-GMP PHOSPHODIESTERASE PA4108"/>
    <property type="match status" value="1"/>
</dbReference>
<dbReference type="InterPro" id="IPR037522">
    <property type="entry name" value="HD_GYP_dom"/>
</dbReference>
<dbReference type="EMBL" id="CP045798">
    <property type="protein sequence ID" value="QNB47488.1"/>
    <property type="molecule type" value="Genomic_DNA"/>
</dbReference>
<keyword evidence="5" id="KW-1185">Reference proteome</keyword>
<gene>
    <name evidence="4" type="ORF">BR63_15075</name>
</gene>
<accession>A0A7G6E5Y4</accession>
<sequence length="344" mass="38467">MRAIDIKQLKEGMRIAKTIYDDAGRILLNAGTVLTSLYIKKLDQFGIPFIYIEDEIVGPLQVEDVIHDTVRIQTVKALREVVDKAKIQSDIDFTVVSNMVNKILDDLKSTPNLLVQLMDSRSANMYLYNHSVGVCVLSVITGMALGLDELKLKTLGMGAILHDIGKTLSPGPEHTIHGFEILRNNKILNIMVGHVAYQHHEKYDGTGYPRQLKGEDIHLFAAITGVSNFYDNLVTNLNPEKRLYPYQAIELVVAESGRSFHPEIVKAFSRNIAPYPVGTAVRLNNGAVGVVVSVPRNYPTRPVVKIVTNHVGMLLTTFPEVDLLQERTLFINEILSEKERQEIL</sequence>
<dbReference type="InterPro" id="IPR006674">
    <property type="entry name" value="HD_domain"/>
</dbReference>
<dbReference type="PROSITE" id="PS51832">
    <property type="entry name" value="HD_GYP"/>
    <property type="match status" value="1"/>
</dbReference>
<evidence type="ECO:0000259" key="2">
    <source>
        <dbReference type="PROSITE" id="PS51831"/>
    </source>
</evidence>
<dbReference type="NCBIfam" id="TIGR00277">
    <property type="entry name" value="HDIG"/>
    <property type="match status" value="1"/>
</dbReference>
<evidence type="ECO:0000313" key="4">
    <source>
        <dbReference type="EMBL" id="QNB47488.1"/>
    </source>
</evidence>
<dbReference type="Proteomes" id="UP000515847">
    <property type="component" value="Chromosome"/>
</dbReference>
<keyword evidence="1" id="KW-0472">Membrane</keyword>